<keyword evidence="2" id="KW-1185">Reference proteome</keyword>
<protein>
    <submittedName>
        <fullName evidence="1">Uncharacterized protein</fullName>
    </submittedName>
</protein>
<reference evidence="1 2" key="1">
    <citation type="submission" date="2020-01" db="EMBL/GenBank/DDBJ databases">
        <authorList>
            <person name="Gupta K D."/>
        </authorList>
    </citation>
    <scope>NUCLEOTIDE SEQUENCE [LARGE SCALE GENOMIC DNA]</scope>
</reference>
<proteinExistence type="predicted"/>
<dbReference type="Proteomes" id="UP000467700">
    <property type="component" value="Unassembled WGS sequence"/>
</dbReference>
<evidence type="ECO:0000313" key="1">
    <source>
        <dbReference type="EMBL" id="CAA7265541.1"/>
    </source>
</evidence>
<evidence type="ECO:0000313" key="2">
    <source>
        <dbReference type="Proteomes" id="UP000467700"/>
    </source>
</evidence>
<dbReference type="AlphaFoldDB" id="A0A8S0XTH4"/>
<sequence>MPLELEMIPRFSNLHFLSQQSEHATQAELYVDSASKKFQDDKAALERLQLLIRSTIQKDFTDSELPQSWRQATVKESEAESVLSSTLPPYLISLDLPPPPPPKTWEPEIEDNDKQALVHRQRAEAASINAKDIFLAALIFESNTRRTKQSPVKMNTVTKIPAPPIMILRSEQELHKTRLPGSLEELARFPYVHDKSTVLPNATVPKRTYIPVIDTEVEDSNGPKT</sequence>
<organism evidence="1 2">
    <name type="scientific">Cyclocybe aegerita</name>
    <name type="common">Black poplar mushroom</name>
    <name type="synonym">Agrocybe aegerita</name>
    <dbReference type="NCBI Taxonomy" id="1973307"/>
    <lineage>
        <taxon>Eukaryota</taxon>
        <taxon>Fungi</taxon>
        <taxon>Dikarya</taxon>
        <taxon>Basidiomycota</taxon>
        <taxon>Agaricomycotina</taxon>
        <taxon>Agaricomycetes</taxon>
        <taxon>Agaricomycetidae</taxon>
        <taxon>Agaricales</taxon>
        <taxon>Agaricineae</taxon>
        <taxon>Bolbitiaceae</taxon>
        <taxon>Cyclocybe</taxon>
    </lineage>
</organism>
<dbReference type="OrthoDB" id="3063716at2759"/>
<comment type="caution">
    <text evidence="1">The sequence shown here is derived from an EMBL/GenBank/DDBJ whole genome shotgun (WGS) entry which is preliminary data.</text>
</comment>
<gene>
    <name evidence="1" type="ORF">AAE3_LOCUS7846</name>
</gene>
<name>A0A8S0XTH4_CYCAE</name>
<accession>A0A8S0XTH4</accession>
<dbReference type="EMBL" id="CACVBS010000049">
    <property type="protein sequence ID" value="CAA7265541.1"/>
    <property type="molecule type" value="Genomic_DNA"/>
</dbReference>